<comment type="caution">
    <text evidence="6">The sequence shown here is derived from an EMBL/GenBank/DDBJ whole genome shotgun (WGS) entry which is preliminary data.</text>
</comment>
<protein>
    <submittedName>
        <fullName evidence="6">Uncharacterized protein</fullName>
    </submittedName>
</protein>
<organism evidence="6 7">
    <name type="scientific">Coniosporium apollinis</name>
    <dbReference type="NCBI Taxonomy" id="61459"/>
    <lineage>
        <taxon>Eukaryota</taxon>
        <taxon>Fungi</taxon>
        <taxon>Dikarya</taxon>
        <taxon>Ascomycota</taxon>
        <taxon>Pezizomycotina</taxon>
        <taxon>Dothideomycetes</taxon>
        <taxon>Dothideomycetes incertae sedis</taxon>
        <taxon>Coniosporium</taxon>
    </lineage>
</organism>
<evidence type="ECO:0000313" key="6">
    <source>
        <dbReference type="EMBL" id="KAJ9667297.1"/>
    </source>
</evidence>
<evidence type="ECO:0000256" key="5">
    <source>
        <dbReference type="SAM" id="Phobius"/>
    </source>
</evidence>
<evidence type="ECO:0000256" key="1">
    <source>
        <dbReference type="ARBA" id="ARBA00004651"/>
    </source>
</evidence>
<proteinExistence type="predicted"/>
<dbReference type="PANTHER" id="PTHR46494:SF1">
    <property type="entry name" value="CORA FAMILY METAL ION TRANSPORTER (EUROFUNG)"/>
    <property type="match status" value="1"/>
</dbReference>
<dbReference type="InterPro" id="IPR002523">
    <property type="entry name" value="MgTranspt_CorA/ZnTranspt_ZntB"/>
</dbReference>
<dbReference type="InterPro" id="IPR045863">
    <property type="entry name" value="CorA_TM1_TM2"/>
</dbReference>
<evidence type="ECO:0000256" key="2">
    <source>
        <dbReference type="ARBA" id="ARBA00022692"/>
    </source>
</evidence>
<accession>A0ABQ9P4I8</accession>
<dbReference type="SUPFAM" id="SSF144083">
    <property type="entry name" value="Magnesium transport protein CorA, transmembrane region"/>
    <property type="match status" value="1"/>
</dbReference>
<keyword evidence="7" id="KW-1185">Reference proteome</keyword>
<sequence length="454" mass="50861">MSALSEDPTRFDAYEALAGLPLADEQLNLHVLEWTRGDTRGSHTRLNRVTELAGRPYCNLRVIFAPLDLPDRDLLKGLLALFEHYSIPSTFLSERLQSVAHSFGARKDDDGTQYAWFHFLCKNINIQHSGSQPEIVNQNIRLGSKPQSQADYSWHRSGFFLKASPGAPSKPPPQSPFAAPADDCVTLICFGASPSLEQRFRRLALSSAWEDALEDPYVLFDVVLDELYLQLDGVAWSLAEVFGGIEGRILSRAVFPGVAADKIDFVGLHNVSKHIIYVREAADAMLLTLESLSTAHKHTISNTNSPIIHATQSALRYRRTLFQSTQLRLTSLEKRMQNIISLSFNLVTQQDSRIMQKDSSSMKTIAIMTLIFLPATTIASIFGSQFFTAPARDEDGGVDFRVSPYFWVFWVISVPVTLLVLILWRVYYRRAKNALIHGKQPGRRTGTWMSGVSV</sequence>
<evidence type="ECO:0000313" key="7">
    <source>
        <dbReference type="Proteomes" id="UP001172684"/>
    </source>
</evidence>
<name>A0ABQ9P4I8_9PEZI</name>
<feature type="transmembrane region" description="Helical" evidence="5">
    <location>
        <begin position="407"/>
        <end position="427"/>
    </location>
</feature>
<evidence type="ECO:0000256" key="4">
    <source>
        <dbReference type="ARBA" id="ARBA00023136"/>
    </source>
</evidence>
<keyword evidence="3 5" id="KW-1133">Transmembrane helix</keyword>
<keyword evidence="2 5" id="KW-0812">Transmembrane</keyword>
<gene>
    <name evidence="6" type="ORF">H2201_002498</name>
</gene>
<evidence type="ECO:0000256" key="3">
    <source>
        <dbReference type="ARBA" id="ARBA00022989"/>
    </source>
</evidence>
<reference evidence="6" key="1">
    <citation type="submission" date="2022-10" db="EMBL/GenBank/DDBJ databases">
        <title>Culturing micro-colonial fungi from biological soil crusts in the Mojave desert and describing Neophaeococcomyces mojavensis, and introducing the new genera and species Taxawa tesnikishii.</title>
        <authorList>
            <person name="Kurbessoian T."/>
            <person name="Stajich J.E."/>
        </authorList>
    </citation>
    <scope>NUCLEOTIDE SEQUENCE</scope>
    <source>
        <strain evidence="6">TK_1</strain>
    </source>
</reference>
<dbReference type="PANTHER" id="PTHR46494">
    <property type="entry name" value="CORA FAMILY METAL ION TRANSPORTER (EUROFUNG)"/>
    <property type="match status" value="1"/>
</dbReference>
<dbReference type="Proteomes" id="UP001172684">
    <property type="component" value="Unassembled WGS sequence"/>
</dbReference>
<keyword evidence="4 5" id="KW-0472">Membrane</keyword>
<comment type="subcellular location">
    <subcellularLocation>
        <location evidence="1">Cell membrane</location>
        <topology evidence="1">Multi-pass membrane protein</topology>
    </subcellularLocation>
</comment>
<dbReference type="Pfam" id="PF01544">
    <property type="entry name" value="CorA"/>
    <property type="match status" value="1"/>
</dbReference>
<dbReference type="EMBL" id="JAPDRL010000013">
    <property type="protein sequence ID" value="KAJ9667297.1"/>
    <property type="molecule type" value="Genomic_DNA"/>
</dbReference>
<feature type="transmembrane region" description="Helical" evidence="5">
    <location>
        <begin position="365"/>
        <end position="387"/>
    </location>
</feature>
<dbReference type="Gene3D" id="1.20.58.340">
    <property type="entry name" value="Magnesium transport protein CorA, transmembrane region"/>
    <property type="match status" value="1"/>
</dbReference>